<dbReference type="InterPro" id="IPR014922">
    <property type="entry name" value="YdhG-like"/>
</dbReference>
<gene>
    <name evidence="2" type="ORF">EAX61_07150</name>
</gene>
<evidence type="ECO:0000313" key="2">
    <source>
        <dbReference type="EMBL" id="RMB60591.1"/>
    </source>
</evidence>
<dbReference type="RefSeq" id="WP_121916994.1">
    <property type="nucleotide sequence ID" value="NZ_REFV01000005.1"/>
</dbReference>
<dbReference type="Pfam" id="PF13376">
    <property type="entry name" value="OmdA"/>
    <property type="match status" value="1"/>
</dbReference>
<evidence type="ECO:0000259" key="1">
    <source>
        <dbReference type="Pfam" id="PF08818"/>
    </source>
</evidence>
<dbReference type="SUPFAM" id="SSF159888">
    <property type="entry name" value="YdhG-like"/>
    <property type="match status" value="1"/>
</dbReference>
<proteinExistence type="predicted"/>
<dbReference type="Gene3D" id="3.90.1150.200">
    <property type="match status" value="1"/>
</dbReference>
<dbReference type="InterPro" id="IPR016786">
    <property type="entry name" value="YdeI_bac"/>
</dbReference>
<dbReference type="PIRSF" id="PIRSF021308">
    <property type="entry name" value="UCP021308"/>
    <property type="match status" value="1"/>
</dbReference>
<dbReference type="Pfam" id="PF08818">
    <property type="entry name" value="DUF1801"/>
    <property type="match status" value="1"/>
</dbReference>
<dbReference type="OrthoDB" id="214150at2"/>
<sequence length="199" mass="22821">MDKAEKLEAYYKKESPFKEGLKRIRQILNETELKEDWKWSFPCYTVNEKNVIGVGSFKNHFGIWFFQGSFLKDKEGILRNAQEGKTKALRSLHYESPSDIDPSIIRAYVLEAIANSHAGKEIKPTRAKKVTAIPEELKHAFKNDKVLGNAFKELTPGKQREYATHIGGAKQEATRLRRLEKCIPMIMSGKGLNDKYKNC</sequence>
<keyword evidence="3" id="KW-1185">Reference proteome</keyword>
<evidence type="ECO:0000313" key="3">
    <source>
        <dbReference type="Proteomes" id="UP000281985"/>
    </source>
</evidence>
<accession>A0A3M0G6H3</accession>
<protein>
    <recommendedName>
        <fullName evidence="1">YdhG-like domain-containing protein</fullName>
    </recommendedName>
</protein>
<name>A0A3M0G6H3_9FLAO</name>
<organism evidence="2 3">
    <name type="scientific">Dokdonia sinensis</name>
    <dbReference type="NCBI Taxonomy" id="2479847"/>
    <lineage>
        <taxon>Bacteria</taxon>
        <taxon>Pseudomonadati</taxon>
        <taxon>Bacteroidota</taxon>
        <taxon>Flavobacteriia</taxon>
        <taxon>Flavobacteriales</taxon>
        <taxon>Flavobacteriaceae</taxon>
        <taxon>Dokdonia</taxon>
    </lineage>
</organism>
<feature type="domain" description="YdhG-like" evidence="1">
    <location>
        <begin position="18"/>
        <end position="113"/>
    </location>
</feature>
<dbReference type="EMBL" id="REFV01000005">
    <property type="protein sequence ID" value="RMB60591.1"/>
    <property type="molecule type" value="Genomic_DNA"/>
</dbReference>
<dbReference type="Proteomes" id="UP000281985">
    <property type="component" value="Unassembled WGS sequence"/>
</dbReference>
<comment type="caution">
    <text evidence="2">The sequence shown here is derived from an EMBL/GenBank/DDBJ whole genome shotgun (WGS) entry which is preliminary data.</text>
</comment>
<reference evidence="2 3" key="1">
    <citation type="submission" date="2018-10" db="EMBL/GenBank/DDBJ databases">
        <title>Dokdonia luteus sp. nov., isolated from sea water.</title>
        <authorList>
            <person name="Zhou L.Y."/>
            <person name="Du Z.J."/>
        </authorList>
    </citation>
    <scope>NUCLEOTIDE SEQUENCE [LARGE SCALE GENOMIC DNA]</scope>
    <source>
        <strain evidence="2 3">SH27</strain>
    </source>
</reference>
<dbReference type="AlphaFoldDB" id="A0A3M0G6H3"/>